<dbReference type="AlphaFoldDB" id="A0A8T2TQT7"/>
<organism evidence="2 3">
    <name type="scientific">Ceratopteris richardii</name>
    <name type="common">Triangle waterfern</name>
    <dbReference type="NCBI Taxonomy" id="49495"/>
    <lineage>
        <taxon>Eukaryota</taxon>
        <taxon>Viridiplantae</taxon>
        <taxon>Streptophyta</taxon>
        <taxon>Embryophyta</taxon>
        <taxon>Tracheophyta</taxon>
        <taxon>Polypodiopsida</taxon>
        <taxon>Polypodiidae</taxon>
        <taxon>Polypodiales</taxon>
        <taxon>Pteridineae</taxon>
        <taxon>Pteridaceae</taxon>
        <taxon>Parkerioideae</taxon>
        <taxon>Ceratopteris</taxon>
    </lineage>
</organism>
<keyword evidence="1" id="KW-0472">Membrane</keyword>
<dbReference type="InterPro" id="IPR004710">
    <property type="entry name" value="Bilac:Na_transpt"/>
</dbReference>
<evidence type="ECO:0000313" key="2">
    <source>
        <dbReference type="EMBL" id="KAH7425891.1"/>
    </source>
</evidence>
<gene>
    <name evidence="2" type="ORF">KP509_11G076500</name>
</gene>
<accession>A0A8T2TQT7</accession>
<reference evidence="2" key="1">
    <citation type="submission" date="2021-08" db="EMBL/GenBank/DDBJ databases">
        <title>WGS assembly of Ceratopteris richardii.</title>
        <authorList>
            <person name="Marchant D.B."/>
            <person name="Chen G."/>
            <person name="Jenkins J."/>
            <person name="Shu S."/>
            <person name="Leebens-Mack J."/>
            <person name="Grimwood J."/>
            <person name="Schmutz J."/>
            <person name="Soltis P."/>
            <person name="Soltis D."/>
            <person name="Chen Z.-H."/>
        </authorList>
    </citation>
    <scope>NUCLEOTIDE SEQUENCE</scope>
    <source>
        <strain evidence="2">Whitten #5841</strain>
        <tissue evidence="2">Leaf</tissue>
    </source>
</reference>
<sequence length="126" mass="13556">MPILSVIVTSLCVGSPLAMNVQAVKSPFGISVLVLVFGFHSVGFLLGYHLARIVFQQAVDVLKIQKTISFETGMQSSLLGLALANKFFPDPLVGLPSAISTVLMSLMGFALVLYWNLDKERIVTAS</sequence>
<protein>
    <submittedName>
        <fullName evidence="2">Uncharacterized protein</fullName>
    </submittedName>
</protein>
<feature type="transmembrane region" description="Helical" evidence="1">
    <location>
        <begin position="94"/>
        <end position="117"/>
    </location>
</feature>
<comment type="caution">
    <text evidence="2">The sequence shown here is derived from an EMBL/GenBank/DDBJ whole genome shotgun (WGS) entry which is preliminary data.</text>
</comment>
<evidence type="ECO:0000313" key="3">
    <source>
        <dbReference type="Proteomes" id="UP000825935"/>
    </source>
</evidence>
<feature type="transmembrane region" description="Helical" evidence="1">
    <location>
        <begin position="28"/>
        <end position="48"/>
    </location>
</feature>
<keyword evidence="1" id="KW-0812">Transmembrane</keyword>
<dbReference type="OrthoDB" id="203097at2759"/>
<dbReference type="PANTHER" id="PTHR10361:SF30">
    <property type="entry name" value="SODIUM_METABOLITE COTRANSPORTER BASS6, CHLOROPLASTIC-RELATED"/>
    <property type="match status" value="1"/>
</dbReference>
<proteinExistence type="predicted"/>
<name>A0A8T2TQT7_CERRI</name>
<dbReference type="EMBL" id="CM035416">
    <property type="protein sequence ID" value="KAH7425891.1"/>
    <property type="molecule type" value="Genomic_DNA"/>
</dbReference>
<dbReference type="Proteomes" id="UP000825935">
    <property type="component" value="Chromosome 11"/>
</dbReference>
<dbReference type="InterPro" id="IPR038770">
    <property type="entry name" value="Na+/solute_symporter_sf"/>
</dbReference>
<evidence type="ECO:0000256" key="1">
    <source>
        <dbReference type="SAM" id="Phobius"/>
    </source>
</evidence>
<dbReference type="Gene3D" id="1.20.1530.20">
    <property type="match status" value="1"/>
</dbReference>
<keyword evidence="1" id="KW-1133">Transmembrane helix</keyword>
<dbReference type="OMA" id="MFAPQVC"/>
<keyword evidence="3" id="KW-1185">Reference proteome</keyword>
<dbReference type="PANTHER" id="PTHR10361">
    <property type="entry name" value="SODIUM-BILE ACID COTRANSPORTER"/>
    <property type="match status" value="1"/>
</dbReference>